<dbReference type="AlphaFoldDB" id="A0A4P7VPH1"/>
<feature type="chain" id="PRO_5020657123" description="DUF4919 domain-containing protein" evidence="1">
    <location>
        <begin position="24"/>
        <end position="244"/>
    </location>
</feature>
<protein>
    <recommendedName>
        <fullName evidence="4">DUF4919 domain-containing protein</fullName>
    </recommendedName>
</protein>
<feature type="signal peptide" evidence="1">
    <location>
        <begin position="1"/>
        <end position="23"/>
    </location>
</feature>
<accession>A0A4P7VPH1</accession>
<evidence type="ECO:0000313" key="3">
    <source>
        <dbReference type="Proteomes" id="UP000297031"/>
    </source>
</evidence>
<dbReference type="EMBL" id="CP039393">
    <property type="protein sequence ID" value="QCD36415.1"/>
    <property type="molecule type" value="Genomic_DNA"/>
</dbReference>
<keyword evidence="1" id="KW-0732">Signal</keyword>
<dbReference type="RefSeq" id="WP_135946701.1">
    <property type="nucleotide sequence ID" value="NZ_CANQMU010000020.1"/>
</dbReference>
<reference evidence="2 3" key="1">
    <citation type="submission" date="2019-02" db="EMBL/GenBank/DDBJ databases">
        <title>Isolation and identification of novel species under the genus Muribaculum.</title>
        <authorList>
            <person name="Miyake S."/>
            <person name="Ding Y."/>
            <person name="Low A."/>
            <person name="Soh M."/>
            <person name="Seedorf H."/>
        </authorList>
    </citation>
    <scope>NUCLEOTIDE SEQUENCE [LARGE SCALE GENOMIC DNA]</scope>
    <source>
        <strain evidence="2 3">TLL-A4</strain>
    </source>
</reference>
<evidence type="ECO:0000256" key="1">
    <source>
        <dbReference type="SAM" id="SignalP"/>
    </source>
</evidence>
<gene>
    <name evidence="2" type="ORF">E7746_11240</name>
</gene>
<proteinExistence type="predicted"/>
<sequence>MKKKFLIALPLMLVVSIFSSCSSEDILEKEDYVENDIYSIYNKCFSRADYNYKNIIYNVGSRGDNDCEYLLDYLLSLSEEEFSELKEKLCDDVLFNEDRDSIFNERFDELVEETSYEEVVAYINFVNRYAQMGGHSVEFIEENTVTFCPKIMHLSVLSAALFDRMISPEFLGQNGSRALSCRDRLALECGGMLVEHVLVNDIEAALGLETDDPGFMLIGCTEDVADIVKALESYRICEKRGYWI</sequence>
<name>A0A4P7VPH1_9BACT</name>
<dbReference type="Proteomes" id="UP000297031">
    <property type="component" value="Chromosome"/>
</dbReference>
<evidence type="ECO:0000313" key="2">
    <source>
        <dbReference type="EMBL" id="QCD36415.1"/>
    </source>
</evidence>
<keyword evidence="3" id="KW-1185">Reference proteome</keyword>
<organism evidence="2 3">
    <name type="scientific">Muribaculum gordoncarteri</name>
    <dbReference type="NCBI Taxonomy" id="2530390"/>
    <lineage>
        <taxon>Bacteria</taxon>
        <taxon>Pseudomonadati</taxon>
        <taxon>Bacteroidota</taxon>
        <taxon>Bacteroidia</taxon>
        <taxon>Bacteroidales</taxon>
        <taxon>Muribaculaceae</taxon>
        <taxon>Muribaculum</taxon>
    </lineage>
</organism>
<dbReference type="PROSITE" id="PS51257">
    <property type="entry name" value="PROKAR_LIPOPROTEIN"/>
    <property type="match status" value="1"/>
</dbReference>
<evidence type="ECO:0008006" key="4">
    <source>
        <dbReference type="Google" id="ProtNLM"/>
    </source>
</evidence>
<dbReference type="KEGG" id="mgod:E7746_11240"/>